<dbReference type="InterPro" id="IPR053939">
    <property type="entry name" value="UTP25_C"/>
</dbReference>
<comment type="subcellular location">
    <subcellularLocation>
        <location evidence="2 10">Nucleus</location>
        <location evidence="2 10">Nucleolus</location>
    </subcellularLocation>
</comment>
<feature type="domain" description="UTP25 NTP hydrolase-like" evidence="13">
    <location>
        <begin position="276"/>
        <end position="533"/>
    </location>
</feature>
<feature type="compositionally biased region" description="Acidic residues" evidence="11">
    <location>
        <begin position="167"/>
        <end position="181"/>
    </location>
</feature>
<accession>A0A370TQU1</accession>
<feature type="compositionally biased region" description="Gly residues" evidence="11">
    <location>
        <begin position="1"/>
        <end position="46"/>
    </location>
</feature>
<evidence type="ECO:0000256" key="6">
    <source>
        <dbReference type="ARBA" id="ARBA00022517"/>
    </source>
</evidence>
<evidence type="ECO:0000256" key="2">
    <source>
        <dbReference type="ARBA" id="ARBA00004604"/>
    </source>
</evidence>
<dbReference type="Pfam" id="PF22916">
    <property type="entry name" value="UTP25_NTPase-like"/>
    <property type="match status" value="1"/>
</dbReference>
<dbReference type="PANTHER" id="PTHR12933">
    <property type="entry name" value="ORF PROTEIN-RELATED"/>
    <property type="match status" value="1"/>
</dbReference>
<gene>
    <name evidence="14" type="ORF">BP5553_05311</name>
</gene>
<dbReference type="InterPro" id="IPR027417">
    <property type="entry name" value="P-loop_NTPase"/>
</dbReference>
<protein>
    <recommendedName>
        <fullName evidence="5 10">U3 small nucleolar RNA-associated protein 25</fullName>
        <shortName evidence="10">U3 snoRNA-associated protein 25</shortName>
    </recommendedName>
</protein>
<comment type="caution">
    <text evidence="14">The sequence shown here is derived from an EMBL/GenBank/DDBJ whole genome shotgun (WGS) entry which is preliminary data.</text>
</comment>
<dbReference type="OrthoDB" id="10264378at2759"/>
<feature type="compositionally biased region" description="Acidic residues" evidence="11">
    <location>
        <begin position="70"/>
        <end position="96"/>
    </location>
</feature>
<name>A0A370TQU1_9HELO</name>
<reference evidence="14 15" key="1">
    <citation type="journal article" date="2018" name="IMA Fungus">
        <title>IMA Genome-F 9: Draft genome sequence of Annulohypoxylon stygium, Aspergillus mulundensis, Berkeleyomyces basicola (syn. Thielaviopsis basicola), Ceratocystis smalleyi, two Cercospora beticola strains, Coleophoma cylindrospora, Fusarium fracticaudum, Phialophora cf. hyalina, and Morchella septimelata.</title>
        <authorList>
            <person name="Wingfield B.D."/>
            <person name="Bills G.F."/>
            <person name="Dong Y."/>
            <person name="Huang W."/>
            <person name="Nel W.J."/>
            <person name="Swalarsk-Parry B.S."/>
            <person name="Vaghefi N."/>
            <person name="Wilken P.M."/>
            <person name="An Z."/>
            <person name="de Beer Z.W."/>
            <person name="De Vos L."/>
            <person name="Chen L."/>
            <person name="Duong T.A."/>
            <person name="Gao Y."/>
            <person name="Hammerbacher A."/>
            <person name="Kikkert J.R."/>
            <person name="Li Y."/>
            <person name="Li H."/>
            <person name="Li K."/>
            <person name="Li Q."/>
            <person name="Liu X."/>
            <person name="Ma X."/>
            <person name="Naidoo K."/>
            <person name="Pethybridge S.J."/>
            <person name="Sun J."/>
            <person name="Steenkamp E.T."/>
            <person name="van der Nest M.A."/>
            <person name="van Wyk S."/>
            <person name="Wingfield M.J."/>
            <person name="Xiong C."/>
            <person name="Yue Q."/>
            <person name="Zhang X."/>
        </authorList>
    </citation>
    <scope>NUCLEOTIDE SEQUENCE [LARGE SCALE GENOMIC DNA]</scope>
    <source>
        <strain evidence="14 15">BP 5553</strain>
    </source>
</reference>
<evidence type="ECO:0000256" key="3">
    <source>
        <dbReference type="ARBA" id="ARBA00009223"/>
    </source>
</evidence>
<proteinExistence type="inferred from homology"/>
<dbReference type="PANTHER" id="PTHR12933:SF0">
    <property type="entry name" value="U3 SMALL NUCLEOLAR RNA-ASSOCIATED PROTEIN 25 HOMOLOG"/>
    <property type="match status" value="1"/>
</dbReference>
<dbReference type="AlphaFoldDB" id="A0A370TQU1"/>
<evidence type="ECO:0000259" key="13">
    <source>
        <dbReference type="Pfam" id="PF22916"/>
    </source>
</evidence>
<keyword evidence="9 10" id="KW-0687">Ribonucleoprotein</keyword>
<feature type="domain" description="UTP25 C-terminal" evidence="12">
    <location>
        <begin position="543"/>
        <end position="736"/>
    </location>
</feature>
<keyword evidence="7 10" id="KW-0698">rRNA processing</keyword>
<evidence type="ECO:0000313" key="14">
    <source>
        <dbReference type="EMBL" id="RDL37878.1"/>
    </source>
</evidence>
<evidence type="ECO:0000313" key="15">
    <source>
        <dbReference type="Proteomes" id="UP000254866"/>
    </source>
</evidence>
<sequence length="737" mass="82576">MAFHGNRGGSRGRGSGSSGSRGRGRGGGGVRGGGGGGGRGRGGGGFRAKRPVFDSARIAKQEEANAGQDSESENPSEEEDDKSPSEDESTDEEDEPLPAVRPYSALIQSLAAGSAPQAKRRKLDHPQPGKPAETVSDDSSERLEKLSDETDDVDEEEEGPDTTADALLDDDEEEDSEDSLDPFEVHFANPDGNLLSQKLKALQLNQWATQKLILPKVGKAVFSTPQEVDQKTVALAPSVSSPADLKLKLKLAGAVAKQWPEFNHMEKSIAAYMFNYQDILYCERKPSNSEELRRLTCLHAVNHVFKTRDRVIKNNARLAKEGSDDLELRDQGFTRPKVLMILPTRQSCCRMIDAITSICPPEQQENRKRFEDSYVEKGEKFSADKPEDFSELFEGNDDDMFRLGLKFTRKTIKYFSQFYNSDIIFASPLGLRMALEGKDDKKGDYDFLSSIEMIIVDQADALLMQNWEHVEYIFEHLNMQPKEAHGCDFSRVRSWYLDNNAKYFRQVIALAGFNTPELNTLFYNQSTNWAGKVKISDTYSGAIQELGLKIKQTFSRLESPSFATDPDARFTYFTSAIIPSLTRRAKDTAGTLMFIPSYLDFVRVRNYLSTSTTTSSLSFGSISEYTSVRDVARARSHFFTGRHSVLLYTERAHHFRRYQVRGVRKVIMYGLPDNPVFYKEIVAGYLGRSVQEGKLAPGEGSVRAIFSKWDVLKLERIAGTERVGKMLRDKGDTFDFL</sequence>
<comment type="subunit">
    <text evidence="4 10">Component of the ribosomal small subunit (SSU) processome composed of at least 40 protein subunits and snoRNA U3.</text>
</comment>
<dbReference type="InterPro" id="IPR053940">
    <property type="entry name" value="UTP25_NTPase-like"/>
</dbReference>
<dbReference type="GO" id="GO:0000462">
    <property type="term" value="P:maturation of SSU-rRNA from tricistronic rRNA transcript (SSU-rRNA, 5.8S rRNA, LSU-rRNA)"/>
    <property type="evidence" value="ECO:0007669"/>
    <property type="project" value="TreeGrafter"/>
</dbReference>
<feature type="compositionally biased region" description="Basic and acidic residues" evidence="11">
    <location>
        <begin position="139"/>
        <end position="148"/>
    </location>
</feature>
<evidence type="ECO:0000259" key="12">
    <source>
        <dbReference type="Pfam" id="PF06862"/>
    </source>
</evidence>
<dbReference type="InterPro" id="IPR010678">
    <property type="entry name" value="UTP25"/>
</dbReference>
<dbReference type="Gene3D" id="3.40.50.300">
    <property type="entry name" value="P-loop containing nucleotide triphosphate hydrolases"/>
    <property type="match status" value="1"/>
</dbReference>
<dbReference type="GeneID" id="43598160"/>
<dbReference type="RefSeq" id="XP_031870534.1">
    <property type="nucleotide sequence ID" value="XM_032013934.1"/>
</dbReference>
<dbReference type="GO" id="GO:0032040">
    <property type="term" value="C:small-subunit processome"/>
    <property type="evidence" value="ECO:0007669"/>
    <property type="project" value="TreeGrafter"/>
</dbReference>
<comment type="similarity">
    <text evidence="3 10">Belongs to the UTP25 family.</text>
</comment>
<evidence type="ECO:0000256" key="10">
    <source>
        <dbReference type="RuleBase" id="RU365070"/>
    </source>
</evidence>
<evidence type="ECO:0000256" key="1">
    <source>
        <dbReference type="ARBA" id="ARBA00002883"/>
    </source>
</evidence>
<dbReference type="GO" id="GO:0034511">
    <property type="term" value="F:U3 snoRNA binding"/>
    <property type="evidence" value="ECO:0007669"/>
    <property type="project" value="InterPro"/>
</dbReference>
<keyword evidence="15" id="KW-1185">Reference proteome</keyword>
<dbReference type="Pfam" id="PF06862">
    <property type="entry name" value="Utp25_C"/>
    <property type="match status" value="1"/>
</dbReference>
<comment type="function">
    <text evidence="1 10">DEAD-box RNA helicase-like protein required for pre-18S rRNA processing, specifically at sites A0, A1, and A2.</text>
</comment>
<dbReference type="Proteomes" id="UP000254866">
    <property type="component" value="Unassembled WGS sequence"/>
</dbReference>
<evidence type="ECO:0000256" key="11">
    <source>
        <dbReference type="SAM" id="MobiDB-lite"/>
    </source>
</evidence>
<evidence type="ECO:0000256" key="8">
    <source>
        <dbReference type="ARBA" id="ARBA00023242"/>
    </source>
</evidence>
<dbReference type="FunFam" id="3.40.50.300:FF:002356">
    <property type="entry name" value="U3 small nucleolar RNA-associated protein 25"/>
    <property type="match status" value="1"/>
</dbReference>
<evidence type="ECO:0000256" key="7">
    <source>
        <dbReference type="ARBA" id="ARBA00022552"/>
    </source>
</evidence>
<evidence type="ECO:0000256" key="5">
    <source>
        <dbReference type="ARBA" id="ARBA00015422"/>
    </source>
</evidence>
<feature type="region of interest" description="Disordered" evidence="11">
    <location>
        <begin position="1"/>
        <end position="183"/>
    </location>
</feature>
<dbReference type="STRING" id="2656787.A0A370TQU1"/>
<evidence type="ECO:0000256" key="4">
    <source>
        <dbReference type="ARBA" id="ARBA00011192"/>
    </source>
</evidence>
<keyword evidence="8 10" id="KW-0539">Nucleus</keyword>
<dbReference type="GO" id="GO:0019843">
    <property type="term" value="F:rRNA binding"/>
    <property type="evidence" value="ECO:0007669"/>
    <property type="project" value="TreeGrafter"/>
</dbReference>
<feature type="compositionally biased region" description="Acidic residues" evidence="11">
    <location>
        <begin position="149"/>
        <end position="160"/>
    </location>
</feature>
<dbReference type="EMBL" id="NPIC01000003">
    <property type="protein sequence ID" value="RDL37878.1"/>
    <property type="molecule type" value="Genomic_DNA"/>
</dbReference>
<keyword evidence="6 10" id="KW-0690">Ribosome biogenesis</keyword>
<organism evidence="14 15">
    <name type="scientific">Venustampulla echinocandica</name>
    <dbReference type="NCBI Taxonomy" id="2656787"/>
    <lineage>
        <taxon>Eukaryota</taxon>
        <taxon>Fungi</taxon>
        <taxon>Dikarya</taxon>
        <taxon>Ascomycota</taxon>
        <taxon>Pezizomycotina</taxon>
        <taxon>Leotiomycetes</taxon>
        <taxon>Helotiales</taxon>
        <taxon>Pleuroascaceae</taxon>
        <taxon>Venustampulla</taxon>
    </lineage>
</organism>
<evidence type="ECO:0000256" key="9">
    <source>
        <dbReference type="ARBA" id="ARBA00023274"/>
    </source>
</evidence>